<dbReference type="WBParaSite" id="ECPE_0001218901-mRNA-1">
    <property type="protein sequence ID" value="ECPE_0001218901-mRNA-1"/>
    <property type="gene ID" value="ECPE_0001218901"/>
</dbReference>
<name>A0A183AYW8_9TREM</name>
<accession>A0A183AYW8</accession>
<keyword evidence="2" id="KW-1185">Reference proteome</keyword>
<evidence type="ECO:0000313" key="1">
    <source>
        <dbReference type="EMBL" id="VDP89398.1"/>
    </source>
</evidence>
<organism evidence="3">
    <name type="scientific">Echinostoma caproni</name>
    <dbReference type="NCBI Taxonomy" id="27848"/>
    <lineage>
        <taxon>Eukaryota</taxon>
        <taxon>Metazoa</taxon>
        <taxon>Spiralia</taxon>
        <taxon>Lophotrochozoa</taxon>
        <taxon>Platyhelminthes</taxon>
        <taxon>Trematoda</taxon>
        <taxon>Digenea</taxon>
        <taxon>Plagiorchiida</taxon>
        <taxon>Echinostomata</taxon>
        <taxon>Echinostomatoidea</taxon>
        <taxon>Echinostomatidae</taxon>
        <taxon>Echinostoma</taxon>
    </lineage>
</organism>
<dbReference type="Proteomes" id="UP000272942">
    <property type="component" value="Unassembled WGS sequence"/>
</dbReference>
<reference evidence="3" key="1">
    <citation type="submission" date="2016-06" db="UniProtKB">
        <authorList>
            <consortium name="WormBaseParasite"/>
        </authorList>
    </citation>
    <scope>IDENTIFICATION</scope>
</reference>
<evidence type="ECO:0000313" key="3">
    <source>
        <dbReference type="WBParaSite" id="ECPE_0001218901-mRNA-1"/>
    </source>
</evidence>
<dbReference type="OrthoDB" id="67716at2759"/>
<protein>
    <submittedName>
        <fullName evidence="3">Non-specific serine/threonine protein kinase</fullName>
    </submittedName>
</protein>
<proteinExistence type="predicted"/>
<dbReference type="EMBL" id="UZAN01052256">
    <property type="protein sequence ID" value="VDP89398.1"/>
    <property type="molecule type" value="Genomic_DNA"/>
</dbReference>
<gene>
    <name evidence="1" type="ORF">ECPE_LOCUS12153</name>
</gene>
<dbReference type="AlphaFoldDB" id="A0A183AYW8"/>
<reference evidence="1 2" key="2">
    <citation type="submission" date="2018-11" db="EMBL/GenBank/DDBJ databases">
        <authorList>
            <consortium name="Pathogen Informatics"/>
        </authorList>
    </citation>
    <scope>NUCLEOTIDE SEQUENCE [LARGE SCALE GENOMIC DNA]</scope>
    <source>
        <strain evidence="1 2">Egypt</strain>
    </source>
</reference>
<sequence length="634" mass="70825">MDQTSASLLVRCRTLLSHLCSDSRWPLWESLLFGITTGLPDLKSDPSFLAHRILEHLGELDGTVIAAPFRDVRSWQREVFDLTPSESYTAAFTKLVLLLEQTKSCSGMALSGHGPNISIEQENGDSKISNAETHLPLSTGVNTCAHTHSRSGLFGVRVPTFGVNFLAQTLTEFIETKLHFALSLLVLLIRYQLNPTLPDYTYQGGTGIRVLCDDLIMRLTQLIHALRIPRWLGRTRMAALPESKKLSEIREHLNILGLARSESRDDPNCELIELDANIATQFPGATLLEQILFTWLSEVPASQWLPATDENHARLVERLVRPWALRCGVLLPRLSVELNPLTNYGLGLARVYRHLLLGGRASALIHLSHLLAPSDRTPIDVASRHFDCDEAESANEDVDSWYCNVDHSLLHLCVGLARIWLDQPELAKEEFIEASTWLHWYIEASANESSGNSSMAPFCRSVVTPPGLNELLLCSLFAKSFAPDKLYCTPVYGFSPDEAQLRFLMKVMPVLEAKDCVAQVINLVEFALNRLASVRLVPSVSGELSTTMQAPWLRRVTTVLTGLHAHHDGSDEGFLCEPVPDENLFDRSTMTGKLYIRLADLEAALWTRMFKHQLALGDYTRAFMLIRSNPDSAR</sequence>
<evidence type="ECO:0000313" key="2">
    <source>
        <dbReference type="Proteomes" id="UP000272942"/>
    </source>
</evidence>